<dbReference type="GO" id="GO:0016020">
    <property type="term" value="C:membrane"/>
    <property type="evidence" value="ECO:0007669"/>
    <property type="project" value="UniProtKB-SubCell"/>
</dbReference>
<gene>
    <name evidence="8" type="primary">atpD</name>
</gene>
<dbReference type="Gene3D" id="1.10.520.20">
    <property type="entry name" value="N-terminal domain of the delta subunit of the F1F0-ATP synthase"/>
    <property type="match status" value="1"/>
</dbReference>
<keyword evidence="4" id="KW-0375">Hydrogen ion transport</keyword>
<dbReference type="Pfam" id="PF00213">
    <property type="entry name" value="OSCP"/>
    <property type="match status" value="1"/>
</dbReference>
<geneLocation type="plastid" evidence="8"/>
<dbReference type="InterPro" id="IPR000711">
    <property type="entry name" value="ATPase_OSCP/dsu"/>
</dbReference>
<sequence>MSSQNMMNKVATPYAEALLEIAQNYNLLSKTTEDLSQISNILSESTDLQQTLSNPSISMLIKKNILIELFKNEVNDFILNFLLVLVDRRRIILLSKIIDIYLELAYNIESTVIVELYTPIEFNEIQVNALIEKIKIMTQSKSVKLVTTLDINLIGGFIVKIGSKVIDTSLAGKLQQISFYLNKS</sequence>
<organism evidence="8">
    <name type="scientific">Pleonosporium borreri</name>
    <dbReference type="NCBI Taxonomy" id="2575635"/>
    <lineage>
        <taxon>Eukaryota</taxon>
        <taxon>Rhodophyta</taxon>
        <taxon>Florideophyceae</taxon>
        <taxon>Rhodymeniophycidae</taxon>
        <taxon>Ceramiales</taxon>
        <taxon>Ceramiaceae</taxon>
        <taxon>Pleonosporium</taxon>
    </lineage>
</organism>
<dbReference type="GO" id="GO:0046933">
    <property type="term" value="F:proton-transporting ATP synthase activity, rotational mechanism"/>
    <property type="evidence" value="ECO:0007669"/>
    <property type="project" value="InterPro"/>
</dbReference>
<evidence type="ECO:0000256" key="2">
    <source>
        <dbReference type="ARBA" id="ARBA00007046"/>
    </source>
</evidence>
<keyword evidence="5" id="KW-0406">Ion transport</keyword>
<evidence type="ECO:0000256" key="6">
    <source>
        <dbReference type="ARBA" id="ARBA00023136"/>
    </source>
</evidence>
<reference evidence="8" key="1">
    <citation type="journal article" date="2019" name="Mol. Phylogenet. Evol.">
        <title>Morphological evolution and classification of the red algal order Ceramiales inferred using plastid phylogenomics.</title>
        <authorList>
            <person name="Diaz-Tapia P."/>
            <person name="Pasella M.M."/>
            <person name="Verbruggen H."/>
            <person name="Maggs C.A."/>
        </authorList>
    </citation>
    <scope>NUCLEOTIDE SEQUENCE</scope>
    <source>
        <strain evidence="8">PD2941_3</strain>
    </source>
</reference>
<protein>
    <submittedName>
        <fullName evidence="8">ATP synthase CF1 subunit delta</fullName>
    </submittedName>
</protein>
<dbReference type="PROSITE" id="PS00389">
    <property type="entry name" value="ATPASE_DELTA"/>
    <property type="match status" value="1"/>
</dbReference>
<keyword evidence="7" id="KW-0066">ATP synthesis</keyword>
<dbReference type="InterPro" id="IPR020781">
    <property type="entry name" value="ATPase_OSCP/d_CS"/>
</dbReference>
<accession>A0A4D6WZP2</accession>
<comment type="similarity">
    <text evidence="2">Belongs to the ATPase delta chain family.</text>
</comment>
<dbReference type="PRINTS" id="PR00125">
    <property type="entry name" value="ATPASEDELTA"/>
</dbReference>
<keyword evidence="8" id="KW-0934">Plastid</keyword>
<dbReference type="InterPro" id="IPR026015">
    <property type="entry name" value="ATP_synth_OSCP/delta_N_sf"/>
</dbReference>
<dbReference type="NCBIfam" id="TIGR01145">
    <property type="entry name" value="ATP_synt_delta"/>
    <property type="match status" value="1"/>
</dbReference>
<name>A0A4D6WZP2_9FLOR</name>
<evidence type="ECO:0000256" key="1">
    <source>
        <dbReference type="ARBA" id="ARBA00004370"/>
    </source>
</evidence>
<dbReference type="EMBL" id="MK814702">
    <property type="protein sequence ID" value="QCI07890.1"/>
    <property type="molecule type" value="Genomic_DNA"/>
</dbReference>
<comment type="subcellular location">
    <subcellularLocation>
        <location evidence="1">Membrane</location>
    </subcellularLocation>
</comment>
<dbReference type="AlphaFoldDB" id="A0A4D6WZP2"/>
<evidence type="ECO:0000256" key="4">
    <source>
        <dbReference type="ARBA" id="ARBA00022781"/>
    </source>
</evidence>
<dbReference type="SUPFAM" id="SSF47928">
    <property type="entry name" value="N-terminal domain of the delta subunit of the F1F0-ATP synthase"/>
    <property type="match status" value="1"/>
</dbReference>
<dbReference type="HAMAP" id="MF_01416">
    <property type="entry name" value="ATP_synth_delta_bact"/>
    <property type="match status" value="1"/>
</dbReference>
<proteinExistence type="inferred from homology"/>
<evidence type="ECO:0000256" key="5">
    <source>
        <dbReference type="ARBA" id="ARBA00023065"/>
    </source>
</evidence>
<keyword evidence="3" id="KW-0813">Transport</keyword>
<evidence type="ECO:0000256" key="7">
    <source>
        <dbReference type="ARBA" id="ARBA00023310"/>
    </source>
</evidence>
<dbReference type="PANTHER" id="PTHR11910">
    <property type="entry name" value="ATP SYNTHASE DELTA CHAIN"/>
    <property type="match status" value="1"/>
</dbReference>
<evidence type="ECO:0000256" key="3">
    <source>
        <dbReference type="ARBA" id="ARBA00022448"/>
    </source>
</evidence>
<reference evidence="8" key="2">
    <citation type="submission" date="2019-04" db="EMBL/GenBank/DDBJ databases">
        <authorList>
            <person name="Pasella M."/>
        </authorList>
    </citation>
    <scope>NUCLEOTIDE SEQUENCE</scope>
    <source>
        <strain evidence="8">PD2941_3</strain>
    </source>
</reference>
<evidence type="ECO:0000313" key="8">
    <source>
        <dbReference type="EMBL" id="QCI07890.1"/>
    </source>
</evidence>
<keyword evidence="6" id="KW-0472">Membrane</keyword>